<evidence type="ECO:0000256" key="4">
    <source>
        <dbReference type="SAM" id="Phobius"/>
    </source>
</evidence>
<dbReference type="InterPro" id="IPR023365">
    <property type="entry name" value="Sortase_dom-sf"/>
</dbReference>
<evidence type="ECO:0000256" key="1">
    <source>
        <dbReference type="ARBA" id="ARBA00022801"/>
    </source>
</evidence>
<organism evidence="5 6">
    <name type="scientific">Acetatifactor muris</name>
    <dbReference type="NCBI Taxonomy" id="879566"/>
    <lineage>
        <taxon>Bacteria</taxon>
        <taxon>Bacillati</taxon>
        <taxon>Bacillota</taxon>
        <taxon>Clostridia</taxon>
        <taxon>Lachnospirales</taxon>
        <taxon>Lachnospiraceae</taxon>
        <taxon>Acetatifactor</taxon>
    </lineage>
</organism>
<dbReference type="Pfam" id="PF04203">
    <property type="entry name" value="Sortase"/>
    <property type="match status" value="1"/>
</dbReference>
<dbReference type="NCBIfam" id="TIGR03064">
    <property type="entry name" value="sortase_srtB"/>
    <property type="match status" value="1"/>
</dbReference>
<dbReference type="EMBL" id="OFSM01000028">
    <property type="protein sequence ID" value="SOY31607.1"/>
    <property type="molecule type" value="Genomic_DNA"/>
</dbReference>
<protein>
    <submittedName>
        <fullName evidence="5">Sortase family protein</fullName>
    </submittedName>
</protein>
<feature type="compositionally biased region" description="Basic and acidic residues" evidence="3">
    <location>
        <begin position="81"/>
        <end position="99"/>
    </location>
</feature>
<name>A0A2K4ZM89_9FIRM</name>
<feature type="active site" description="Acyl-thioester intermediate" evidence="2">
    <location>
        <position position="281"/>
    </location>
</feature>
<dbReference type="Proteomes" id="UP000236311">
    <property type="component" value="Unassembled WGS sequence"/>
</dbReference>
<reference evidence="5 6" key="1">
    <citation type="submission" date="2018-01" db="EMBL/GenBank/DDBJ databases">
        <authorList>
            <person name="Gaut B.S."/>
            <person name="Morton B.R."/>
            <person name="Clegg M.T."/>
            <person name="Duvall M.R."/>
        </authorList>
    </citation>
    <scope>NUCLEOTIDE SEQUENCE [LARGE SCALE GENOMIC DNA]</scope>
    <source>
        <strain evidence="5">GP69</strain>
    </source>
</reference>
<gene>
    <name evidence="5" type="ORF">AMURIS_04351</name>
</gene>
<dbReference type="CDD" id="cd05826">
    <property type="entry name" value="Sortase_B"/>
    <property type="match status" value="1"/>
</dbReference>
<evidence type="ECO:0000313" key="6">
    <source>
        <dbReference type="Proteomes" id="UP000236311"/>
    </source>
</evidence>
<dbReference type="OrthoDB" id="9806013at2"/>
<feature type="active site" description="Acyl-thioester intermediate" evidence="2">
    <location>
        <position position="184"/>
    </location>
</feature>
<evidence type="ECO:0000313" key="5">
    <source>
        <dbReference type="EMBL" id="SOY31607.1"/>
    </source>
</evidence>
<keyword evidence="1" id="KW-0378">Hydrolase</keyword>
<feature type="region of interest" description="Disordered" evidence="3">
    <location>
        <begin position="79"/>
        <end position="110"/>
    </location>
</feature>
<keyword evidence="6" id="KW-1185">Reference proteome</keyword>
<dbReference type="RefSeq" id="WP_103241594.1">
    <property type="nucleotide sequence ID" value="NZ_JANJZD010000028.1"/>
</dbReference>
<dbReference type="AlphaFoldDB" id="A0A2K4ZM89"/>
<feature type="transmembrane region" description="Helical" evidence="4">
    <location>
        <begin position="12"/>
        <end position="32"/>
    </location>
</feature>
<accession>A0A2K4ZM89</accession>
<keyword evidence="4" id="KW-0472">Membrane</keyword>
<dbReference type="SUPFAM" id="SSF63817">
    <property type="entry name" value="Sortase"/>
    <property type="match status" value="1"/>
</dbReference>
<sequence>MKKDKKQLILKLILSAAGLVAVFFLGKGLSYLRYGGSGDPGEGQEETDGMLPLPKAALTEEELEALFRTAKVNAIAQAGGETKEGEAAPEEKAEGTGETKEEEGESPEGGEIDFAYLKTLNEDIYAWITVPGTVIDYPVLQHPTDDAYYLHHNLDGSYGYPGCIYTESLNAKDFTDPNTVIYGHNMKAGTMFAQLHEFEDRDFFDANREVLVYLPEKTLCYEIFAAYVYDDRHLLYSFDFSDQEVYASYLKSIYDIRDMSANIDKGITVTEEDKIITLVTCMAGEANAEKRLLVQAVLEE</sequence>
<feature type="compositionally biased region" description="Acidic residues" evidence="3">
    <location>
        <begin position="100"/>
        <end position="110"/>
    </location>
</feature>
<proteinExistence type="predicted"/>
<keyword evidence="4" id="KW-0812">Transmembrane</keyword>
<dbReference type="Gene3D" id="2.40.260.10">
    <property type="entry name" value="Sortase"/>
    <property type="match status" value="1"/>
</dbReference>
<keyword evidence="4" id="KW-1133">Transmembrane helix</keyword>
<dbReference type="InterPro" id="IPR005754">
    <property type="entry name" value="Sortase"/>
</dbReference>
<evidence type="ECO:0000256" key="2">
    <source>
        <dbReference type="PIRSR" id="PIRSR605754-1"/>
    </source>
</evidence>
<dbReference type="GO" id="GO:0016787">
    <property type="term" value="F:hydrolase activity"/>
    <property type="evidence" value="ECO:0007669"/>
    <property type="project" value="UniProtKB-KW"/>
</dbReference>
<dbReference type="InterPro" id="IPR009835">
    <property type="entry name" value="SrtB"/>
</dbReference>
<evidence type="ECO:0000256" key="3">
    <source>
        <dbReference type="SAM" id="MobiDB-lite"/>
    </source>
</evidence>